<dbReference type="AlphaFoldDB" id="A0A657LTQ6"/>
<keyword evidence="2" id="KW-1185">Reference proteome</keyword>
<evidence type="ECO:0000313" key="2">
    <source>
        <dbReference type="Proteomes" id="UP000182661"/>
    </source>
</evidence>
<evidence type="ECO:0008006" key="3">
    <source>
        <dbReference type="Google" id="ProtNLM"/>
    </source>
</evidence>
<proteinExistence type="predicted"/>
<dbReference type="SUPFAM" id="SSF53254">
    <property type="entry name" value="Phosphoglycerate mutase-like"/>
    <property type="match status" value="1"/>
</dbReference>
<dbReference type="InterPro" id="IPR013078">
    <property type="entry name" value="His_Pase_superF_clade-1"/>
</dbReference>
<comment type="caution">
    <text evidence="1">The sequence shown here is derived from an EMBL/GenBank/DDBJ whole genome shotgun (WGS) entry which is preliminary data.</text>
</comment>
<dbReference type="Proteomes" id="UP000182661">
    <property type="component" value="Unassembled WGS sequence"/>
</dbReference>
<dbReference type="Pfam" id="PF00300">
    <property type="entry name" value="His_Phos_1"/>
    <property type="match status" value="1"/>
</dbReference>
<dbReference type="EMBL" id="LSRP01000078">
    <property type="protein sequence ID" value="OJF98078.1"/>
    <property type="molecule type" value="Genomic_DNA"/>
</dbReference>
<dbReference type="Gene3D" id="3.40.50.1240">
    <property type="entry name" value="Phosphoglycerate mutase-like"/>
    <property type="match status" value="1"/>
</dbReference>
<protein>
    <recommendedName>
        <fullName evidence="3">Histidine phosphatase family protein</fullName>
    </recommendedName>
</protein>
<dbReference type="InterPro" id="IPR029033">
    <property type="entry name" value="His_PPase_superfam"/>
</dbReference>
<evidence type="ECO:0000313" key="1">
    <source>
        <dbReference type="EMBL" id="OJF98078.1"/>
    </source>
</evidence>
<accession>A0A657LTQ6</accession>
<gene>
    <name evidence="1" type="ORF">AX760_15345</name>
</gene>
<reference evidence="1 2" key="1">
    <citation type="submission" date="2016-02" db="EMBL/GenBank/DDBJ databases">
        <title>Genome sequencing of a beta-galactosidase producing bacteria Rhizobium sp. 59.</title>
        <authorList>
            <person name="Wang D."/>
            <person name="Kot W."/>
            <person name="Qin Y."/>
            <person name="Hansen L."/>
            <person name="Naqvi K."/>
            <person name="Rensing C."/>
        </authorList>
    </citation>
    <scope>NUCLEOTIDE SEQUENCE [LARGE SCALE GENOMIC DNA]</scope>
    <source>
        <strain evidence="1 2">59</strain>
    </source>
</reference>
<name>A0A657LTQ6_9HYPH</name>
<sequence length="172" mass="18448">MPARADDGWAFLLAPGTHALMRHAQAPGTGDPANFRLGDCATQRNLDDDGRAQARAAGAALRAKGVRFTHVLSGEWCRTKETARLLDLGPVEDEPQLNSFFTDRSTRARQSAAIIALLKSYPAQEKAILVTHQVNITALTGIVPRSGEITVVSIDPQGALEVVGRIDAQALR</sequence>
<organism evidence="1 2">
    <name type="scientific">Pararhizobium antarcticum</name>
    <dbReference type="NCBI Taxonomy" id="1798805"/>
    <lineage>
        <taxon>Bacteria</taxon>
        <taxon>Pseudomonadati</taxon>
        <taxon>Pseudomonadota</taxon>
        <taxon>Alphaproteobacteria</taxon>
        <taxon>Hyphomicrobiales</taxon>
        <taxon>Rhizobiaceae</taxon>
        <taxon>Rhizobium/Agrobacterium group</taxon>
        <taxon>Pararhizobium</taxon>
    </lineage>
</organism>